<evidence type="ECO:0000259" key="10">
    <source>
        <dbReference type="Pfam" id="PF01420"/>
    </source>
</evidence>
<dbReference type="SUPFAM" id="SSF116734">
    <property type="entry name" value="DNA methylase specificity domain"/>
    <property type="match status" value="1"/>
</dbReference>
<dbReference type="Gene3D" id="3.40.50.150">
    <property type="entry name" value="Vaccinia Virus protein VP39"/>
    <property type="match status" value="1"/>
</dbReference>
<evidence type="ECO:0000256" key="7">
    <source>
        <dbReference type="ARBA" id="ARBA00022747"/>
    </source>
</evidence>
<gene>
    <name evidence="13" type="ORF">H6G24_35440</name>
</gene>
<keyword evidence="8" id="KW-0238">DNA-binding</keyword>
<evidence type="ECO:0000256" key="1">
    <source>
        <dbReference type="ARBA" id="ARBA00006594"/>
    </source>
</evidence>
<accession>A0ABR8AKT7</accession>
<dbReference type="GO" id="GO:0009007">
    <property type="term" value="F:site-specific DNA-methyltransferase (adenine-specific) activity"/>
    <property type="evidence" value="ECO:0007669"/>
    <property type="project" value="UniProtKB-EC"/>
</dbReference>
<comment type="similarity">
    <text evidence="2">Belongs to the type-I restriction system S methylase family.</text>
</comment>
<feature type="domain" description="N6 adenine-specific DNA methyltransferase N-terminal" evidence="12">
    <location>
        <begin position="15"/>
        <end position="186"/>
    </location>
</feature>
<dbReference type="Proteomes" id="UP000658514">
    <property type="component" value="Unassembled WGS sequence"/>
</dbReference>
<dbReference type="InterPro" id="IPR022749">
    <property type="entry name" value="D12N6_MeTrfase_N"/>
</dbReference>
<dbReference type="NCBIfam" id="TIGR00497">
    <property type="entry name" value="hsdM"/>
    <property type="match status" value="1"/>
</dbReference>
<sequence length="749" mass="84984">MTNGLNGQNGHKKKLETQLWNIADSLRGKMNADEFRDYCLGFIFYKYLSERQHLYANEVLAEDGIDFLEIDESSEEGKEYIEAIREESIATLGYFLKPSELFSSLAERALGAKKAHEENLADEDFESSNFILDDLAQVLNSIERSTMGKESEEDFDHLFEDLDLNSTKLGRTPKAKNALIAKILVHLNKIDFRLEETESDVLGDAYEYLIGQFASGAGKKAGEFYTPQQVSKVLAKIVTTGKSRLKSVYDPTCGSGSLLLRVAREVESVGDFYGQEMNRTTYNLARMNMILHGVHYRNFDLRQEDTLENPQHEGMRFEAVVANPPFSAQWSANKLFESDDRFSQYGKLAPSSKADFAFVQHMLHHLDENGIMAVVLPHGVLFRGGAEGHIRQYLIKERNWLDAVIGLPANIFYGTSIPTCILVLKKCRESPDDVLFIDASAYFEKAKNQNYLRDEDVEKIVSTYRQRIEEDKYSYRAPLAEIAENDFNLNIPRYVDTFEKEEEIDLAQVTKDLAQIQEVVESADKEISKFCNELGLPFPQGCNLHLLQTYKRGVMQKIFSQEVRFRDAIGSPFPDWQKKKLGELGTFLGGGTPSTSQKNYWTGGKIPWISSSDLEEDSIYKISITRFINETAIKESATKRVPPNSILIISRVGVGKIAVSKQEVCTSQDFSNFTPNQGNVYFLAYLLIYQKNKLLSISQGTSIKGFTNYDLSLLKIDFPCIEEQEKIVNFLTAIDQKIEAVSFHIEKIK</sequence>
<organism evidence="13 14">
    <name type="scientific">Calothrix parietina FACHB-288</name>
    <dbReference type="NCBI Taxonomy" id="2692896"/>
    <lineage>
        <taxon>Bacteria</taxon>
        <taxon>Bacillati</taxon>
        <taxon>Cyanobacteriota</taxon>
        <taxon>Cyanophyceae</taxon>
        <taxon>Nostocales</taxon>
        <taxon>Calotrichaceae</taxon>
        <taxon>Calothrix</taxon>
    </lineage>
</organism>
<name>A0ABR8AKT7_9CYAN</name>
<keyword evidence="4 13" id="KW-0489">Methyltransferase</keyword>
<keyword evidence="14" id="KW-1185">Reference proteome</keyword>
<dbReference type="InterPro" id="IPR004546">
    <property type="entry name" value="Restrct_endonuc_T1M"/>
</dbReference>
<keyword evidence="5 13" id="KW-0808">Transferase</keyword>
<evidence type="ECO:0000313" key="14">
    <source>
        <dbReference type="Proteomes" id="UP000658514"/>
    </source>
</evidence>
<dbReference type="InterPro" id="IPR029063">
    <property type="entry name" value="SAM-dependent_MTases_sf"/>
</dbReference>
<evidence type="ECO:0000256" key="4">
    <source>
        <dbReference type="ARBA" id="ARBA00022603"/>
    </source>
</evidence>
<evidence type="ECO:0000259" key="11">
    <source>
        <dbReference type="Pfam" id="PF02384"/>
    </source>
</evidence>
<dbReference type="InterPro" id="IPR002052">
    <property type="entry name" value="DNA_methylase_N6_adenine_CS"/>
</dbReference>
<dbReference type="InterPro" id="IPR000055">
    <property type="entry name" value="Restrct_endonuc_typeI_TRD"/>
</dbReference>
<dbReference type="Gene3D" id="3.90.220.20">
    <property type="entry name" value="DNA methylase specificity domains"/>
    <property type="match status" value="1"/>
</dbReference>
<feature type="domain" description="DNA methylase adenine-specific" evidence="11">
    <location>
        <begin position="198"/>
        <end position="502"/>
    </location>
</feature>
<proteinExistence type="inferred from homology"/>
<dbReference type="PANTHER" id="PTHR42933">
    <property type="entry name" value="SLR6095 PROTEIN"/>
    <property type="match status" value="1"/>
</dbReference>
<keyword evidence="7" id="KW-0680">Restriction system</keyword>
<evidence type="ECO:0000256" key="8">
    <source>
        <dbReference type="ARBA" id="ARBA00023125"/>
    </source>
</evidence>
<evidence type="ECO:0000313" key="13">
    <source>
        <dbReference type="EMBL" id="MBD2200682.1"/>
    </source>
</evidence>
<dbReference type="InterPro" id="IPR003356">
    <property type="entry name" value="DNA_methylase_A-5"/>
</dbReference>
<evidence type="ECO:0000256" key="9">
    <source>
        <dbReference type="ARBA" id="ARBA00047942"/>
    </source>
</evidence>
<dbReference type="InterPro" id="IPR038333">
    <property type="entry name" value="T1MK-like_N_sf"/>
</dbReference>
<dbReference type="PROSITE" id="PS00092">
    <property type="entry name" value="N6_MTASE"/>
    <property type="match status" value="1"/>
</dbReference>
<dbReference type="PRINTS" id="PR00507">
    <property type="entry name" value="N12N6MTFRASE"/>
</dbReference>
<comment type="similarity">
    <text evidence="1">Belongs to the N(4)/N(6)-methyltransferase family.</text>
</comment>
<dbReference type="Pfam" id="PF02384">
    <property type="entry name" value="N6_Mtase"/>
    <property type="match status" value="1"/>
</dbReference>
<dbReference type="Gene3D" id="1.20.1260.30">
    <property type="match status" value="1"/>
</dbReference>
<evidence type="ECO:0000256" key="6">
    <source>
        <dbReference type="ARBA" id="ARBA00022691"/>
    </source>
</evidence>
<feature type="domain" description="Type I restriction modification DNA specificity" evidence="10">
    <location>
        <begin position="575"/>
        <end position="740"/>
    </location>
</feature>
<keyword evidence="6" id="KW-0949">S-adenosyl-L-methionine</keyword>
<protein>
    <recommendedName>
        <fullName evidence="3">site-specific DNA-methyltransferase (adenine-specific)</fullName>
        <ecNumber evidence="3">2.1.1.72</ecNumber>
    </recommendedName>
</protein>
<dbReference type="Pfam" id="PF01420">
    <property type="entry name" value="Methylase_S"/>
    <property type="match status" value="1"/>
</dbReference>
<dbReference type="EMBL" id="JACJQH010000103">
    <property type="protein sequence ID" value="MBD2200682.1"/>
    <property type="molecule type" value="Genomic_DNA"/>
</dbReference>
<evidence type="ECO:0000259" key="12">
    <source>
        <dbReference type="Pfam" id="PF12161"/>
    </source>
</evidence>
<reference evidence="13 14" key="1">
    <citation type="journal article" date="2020" name="ISME J.">
        <title>Comparative genomics reveals insights into cyanobacterial evolution and habitat adaptation.</title>
        <authorList>
            <person name="Chen M.Y."/>
            <person name="Teng W.K."/>
            <person name="Zhao L."/>
            <person name="Hu C.X."/>
            <person name="Zhou Y.K."/>
            <person name="Han B.P."/>
            <person name="Song L.R."/>
            <person name="Shu W.S."/>
        </authorList>
    </citation>
    <scope>NUCLEOTIDE SEQUENCE [LARGE SCALE GENOMIC DNA]</scope>
    <source>
        <strain evidence="13 14">FACHB-288</strain>
    </source>
</reference>
<dbReference type="GO" id="GO:0032259">
    <property type="term" value="P:methylation"/>
    <property type="evidence" value="ECO:0007669"/>
    <property type="project" value="UniProtKB-KW"/>
</dbReference>
<dbReference type="InterPro" id="IPR051537">
    <property type="entry name" value="DNA_Adenine_Mtase"/>
</dbReference>
<dbReference type="RefSeq" id="WP_190551842.1">
    <property type="nucleotide sequence ID" value="NZ_CAWPNO010000006.1"/>
</dbReference>
<dbReference type="PANTHER" id="PTHR42933:SF1">
    <property type="entry name" value="SITE-SPECIFIC DNA-METHYLTRANSFERASE (ADENINE-SPECIFIC)"/>
    <property type="match status" value="1"/>
</dbReference>
<dbReference type="CDD" id="cd17513">
    <property type="entry name" value="RMtype1_S_AveSPN6ORF1907P_TRD2-CR2_like"/>
    <property type="match status" value="1"/>
</dbReference>
<evidence type="ECO:0000256" key="2">
    <source>
        <dbReference type="ARBA" id="ARBA00010923"/>
    </source>
</evidence>
<comment type="catalytic activity">
    <reaction evidence="9">
        <text>a 2'-deoxyadenosine in DNA + S-adenosyl-L-methionine = an N(6)-methyl-2'-deoxyadenosine in DNA + S-adenosyl-L-homocysteine + H(+)</text>
        <dbReference type="Rhea" id="RHEA:15197"/>
        <dbReference type="Rhea" id="RHEA-COMP:12418"/>
        <dbReference type="Rhea" id="RHEA-COMP:12419"/>
        <dbReference type="ChEBI" id="CHEBI:15378"/>
        <dbReference type="ChEBI" id="CHEBI:57856"/>
        <dbReference type="ChEBI" id="CHEBI:59789"/>
        <dbReference type="ChEBI" id="CHEBI:90615"/>
        <dbReference type="ChEBI" id="CHEBI:90616"/>
        <dbReference type="EC" id="2.1.1.72"/>
    </reaction>
</comment>
<evidence type="ECO:0000256" key="5">
    <source>
        <dbReference type="ARBA" id="ARBA00022679"/>
    </source>
</evidence>
<comment type="caution">
    <text evidence="13">The sequence shown here is derived from an EMBL/GenBank/DDBJ whole genome shotgun (WGS) entry which is preliminary data.</text>
</comment>
<dbReference type="Pfam" id="PF12161">
    <property type="entry name" value="HsdM_N"/>
    <property type="match status" value="1"/>
</dbReference>
<dbReference type="InterPro" id="IPR044946">
    <property type="entry name" value="Restrct_endonuc_typeI_TRD_sf"/>
</dbReference>
<dbReference type="SUPFAM" id="SSF53335">
    <property type="entry name" value="S-adenosyl-L-methionine-dependent methyltransferases"/>
    <property type="match status" value="1"/>
</dbReference>
<evidence type="ECO:0000256" key="3">
    <source>
        <dbReference type="ARBA" id="ARBA00011900"/>
    </source>
</evidence>
<dbReference type="EC" id="2.1.1.72" evidence="3"/>